<gene>
    <name evidence="1" type="primary">76</name>
    <name evidence="1" type="ORF">SEA_TUNATARTARE_76</name>
</gene>
<evidence type="ECO:0000313" key="1">
    <source>
        <dbReference type="EMBL" id="QWT29968.1"/>
    </source>
</evidence>
<name>A0A8F2E6Y5_9CAUD</name>
<keyword evidence="2" id="KW-1185">Reference proteome</keyword>
<dbReference type="Proteomes" id="UP000683399">
    <property type="component" value="Segment"/>
</dbReference>
<evidence type="ECO:0000313" key="2">
    <source>
        <dbReference type="Proteomes" id="UP000683399"/>
    </source>
</evidence>
<reference evidence="1 2" key="1">
    <citation type="submission" date="2021-03" db="EMBL/GenBank/DDBJ databases">
        <authorList>
            <person name="Alqahtani R."/>
            <person name="Behailu E."/>
            <person name="Cappabianca D.W."/>
            <person name="Csanadi-Schwartz K.M."/>
            <person name="Dalal A.S."/>
            <person name="Fahim M.S."/>
            <person name="Franklin J.M."/>
            <person name="Gluckman M.H."/>
            <person name="Levine C.J."/>
            <person name="Martin N."/>
            <person name="Milza N."/>
            <person name="Najmabadi R."/>
            <person name="Newman A.M."/>
            <person name="Pajunar M."/>
            <person name="Qalawee I."/>
            <person name="Rizvi A."/>
            <person name="Samuel A."/>
            <person name="Smith A."/>
            <person name="Swann F.E."/>
            <person name="Sweeney P."/>
            <person name="Torres N.R."/>
            <person name="Ventrone L."/>
            <person name="Ventura L."/>
            <person name="Wroe M."/>
            <person name="Acquaye N.A."/>
            <person name="Agnes T.J."/>
            <person name="Ahmed A."/>
            <person name="Ahmed S."/>
            <person name="Amodu B.A."/>
            <person name="Arefeayne N.F."/>
            <person name="Asamoah-Frimpong E.A."/>
            <person name="Attaran A."/>
            <person name="Barragan J.M."/>
            <person name="Baumgarten L.N."/>
            <person name="Berhane B."/>
            <person name="Beyene A."/>
            <person name="Bhattarai B."/>
            <person name="Biondokin D.V."/>
            <person name="Boone B.K."/>
            <person name="Burney S.Z."/>
            <person name="Cayanan J.T."/>
            <person name="Cesta G."/>
            <person name="Chang J."/>
            <person name="Chavez J."/>
            <person name="Chorbajian C."/>
            <person name="Christian S."/>
            <person name="Corns J.R."/>
            <person name="Corns N.R."/>
            <person name="Cowan J.T."/>
            <person name="Coyne C."/>
            <person name="Dadzie B."/>
            <person name="Datu D.V."/>
            <person name="Deng B.C."/>
            <person name="Der L."/>
            <person name="Dickerson K."/>
            <person name="Dozier E."/>
            <person name="Egbunine A.O."/>
            <person name="Farooq M."/>
            <person name="Fonge A.E."/>
            <person name="Ghomsi-Nono M.P."/>
            <person name="Giampietro H."/>
            <person name="Gunnison R.P."/>
            <person name="Han S.H."/>
            <person name="Hennigan A.J."/>
            <person name="Hong A.N."/>
            <person name="Ijomor E.C."/>
            <person name="Jalali A."/>
            <person name="Jamil T.Z."/>
            <person name="Jenkins C.R."/>
            <person name="Joseph M.A."/>
            <person name="Jowanowitch O.J."/>
            <person name="Kang D."/>
            <person name="Khan A."/>
            <person name="Khan Z.K."/>
            <person name="Kiewe T."/>
            <person name="Kjerulf A.B."/>
            <person name="Kolosey V."/>
            <person name="Kurup M."/>
            <person name="Lee V.H."/>
            <person name="Llontop-Maldonado V."/>
            <person name="Long P."/>
            <person name="Lu N."/>
            <person name="Majekodunmi A."/>
            <person name="Malik H.W."/>
            <person name="Marcellino S.C."/>
            <person name="Martinez L.A."/>
            <person name="Meher F.N."/>
            <person name="Michelin M.A."/>
            <person name="Mitchell K.G."/>
            <person name="Mullens W.J."/>
            <person name="Nwakama C."/>
            <person name="Nwosu F.T."/>
            <person name="Oboh E.C."/>
            <person name="Odujinrin O."/>
            <person name="Ogunsan O."/>
            <person name="O'Neill K."/>
            <person name="Oxlaj J.A."/>
            <person name="Patel A.K."/>
            <person name="Patel B.R."/>
            <person name="Pham Q."/>
            <person name="Porter J."/>
            <person name="Portes J."/>
            <person name="Prokopenko A."/>
            <person name="Quraishi M."/>
            <person name="Qureshi M."/>
            <person name="Rivera A."/>
            <person name="Rubalsky V."/>
            <person name="Saikali Y."/>
            <person name="Saqaf K."/>
            <person name="Saroya S.R."/>
            <person name="Seas A."/>
            <person name="Shadrick R.E."/>
            <person name="Sharda N."/>
            <person name="Sigindere M.T."/>
            <person name="Simbi V.G."/>
            <person name="Thuzar C."/>
            <person name="Tran K."/>
            <person name="Tran V.D."/>
            <person name="Trang W."/>
            <person name="Vaishnav N."/>
            <person name="Vuong K."/>
            <person name="Walker C."/>
            <person name="Wallace S.A."/>
            <person name="Warfield J.C."/>
            <person name="Wikina T."/>
            <person name="Wobbeking F.T."/>
            <person name="Worrent L.D."/>
            <person name="Yan T."/>
            <person name="Zehra A."/>
            <person name="Avazpour P."/>
            <person name="Kim F.M."/>
            <person name="Mason K."/>
            <person name="Nguyen D.A."/>
            <person name="Pettit S.M."/>
            <person name="Zhou O.J."/>
            <person name="Brissett D.L."/>
            <person name="Gualtieri C."/>
            <person name="Hufford T.M."/>
            <person name="Ko J.M."/>
            <person name="Novak J.K."/>
            <person name="Smith Z.M."/>
            <person name="Mayer-Bacon C."/>
            <person name="Erill I."/>
            <person name="Caruso S.M."/>
            <person name="Garlena R.A."/>
            <person name="Russell D.A."/>
            <person name="Pope W.H."/>
            <person name="Jacobs-Sera D."/>
            <person name="Hatfull G.F."/>
        </authorList>
    </citation>
    <scope>NUCLEOTIDE SEQUENCE [LARGE SCALE GENOMIC DNA]</scope>
</reference>
<dbReference type="EMBL" id="MW822145">
    <property type="protein sequence ID" value="QWT29968.1"/>
    <property type="molecule type" value="Genomic_DNA"/>
</dbReference>
<dbReference type="GeneID" id="77927644"/>
<proteinExistence type="predicted"/>
<dbReference type="KEGG" id="vg:77927644"/>
<dbReference type="RefSeq" id="YP_010651925.1">
    <property type="nucleotide sequence ID" value="NC_070784.1"/>
</dbReference>
<protein>
    <submittedName>
        <fullName evidence="1">Helix-turn-helix DNA-binding domain protein</fullName>
    </submittedName>
</protein>
<dbReference type="GO" id="GO:0003677">
    <property type="term" value="F:DNA binding"/>
    <property type="evidence" value="ECO:0007669"/>
    <property type="project" value="UniProtKB-KW"/>
</dbReference>
<accession>A0A8F2E6Y5</accession>
<sequence length="51" mass="6121">MATSAKKYLSKKWLHKRYVLERKSLEDIAAECNTSKMTISRYINKFQIKRL</sequence>
<organism evidence="1 2">
    <name type="scientific">Streptomyces phage TunaTartare</name>
    <dbReference type="NCBI Taxonomy" id="2848887"/>
    <lineage>
        <taxon>Viruses</taxon>
        <taxon>Duplodnaviria</taxon>
        <taxon>Heunggongvirae</taxon>
        <taxon>Uroviricota</taxon>
        <taxon>Caudoviricetes</taxon>
        <taxon>Stanwilliamsviridae</taxon>
        <taxon>Loccivirinae</taxon>
        <taxon>Faustvirus</taxon>
        <taxon>Faustvirus tunatartare</taxon>
    </lineage>
</organism>
<keyword evidence="1" id="KW-0238">DNA-binding</keyword>